<name>B0E7E2_ENTDS</name>
<gene>
    <name evidence="1" type="ORF">EDI_299230</name>
</gene>
<dbReference type="AlphaFoldDB" id="B0E7E2"/>
<dbReference type="VEuPathDB" id="AmoebaDB:EDI_299230"/>
<evidence type="ECO:0000313" key="2">
    <source>
        <dbReference type="Proteomes" id="UP000008076"/>
    </source>
</evidence>
<evidence type="ECO:0000313" key="1">
    <source>
        <dbReference type="EMBL" id="EDR29548.1"/>
    </source>
</evidence>
<reference evidence="2" key="1">
    <citation type="submission" date="2007-12" db="EMBL/GenBank/DDBJ databases">
        <title>Annotation of Entamoeba dispar SAW760.</title>
        <authorList>
            <person name="Lorenzi H."/>
            <person name="Inman J."/>
            <person name="Schobel S."/>
            <person name="Amedeo P."/>
            <person name="Caler E."/>
        </authorList>
    </citation>
    <scope>NUCLEOTIDE SEQUENCE [LARGE SCALE GENOMIC DNA]</scope>
    <source>
        <strain evidence="2">ATCC PRA-260 / SAW760</strain>
    </source>
</reference>
<keyword evidence="2" id="KW-1185">Reference proteome</keyword>
<dbReference type="EMBL" id="DS548000">
    <property type="protein sequence ID" value="EDR29548.1"/>
    <property type="molecule type" value="Genomic_DNA"/>
</dbReference>
<protein>
    <submittedName>
        <fullName evidence="1">Uncharacterized protein</fullName>
    </submittedName>
</protein>
<dbReference type="KEGG" id="edi:EDI_299230"/>
<proteinExistence type="predicted"/>
<accession>B0E7E2</accession>
<organism evidence="2">
    <name type="scientific">Entamoeba dispar (strain ATCC PRA-260 / SAW760)</name>
    <dbReference type="NCBI Taxonomy" id="370354"/>
    <lineage>
        <taxon>Eukaryota</taxon>
        <taxon>Amoebozoa</taxon>
        <taxon>Evosea</taxon>
        <taxon>Archamoebae</taxon>
        <taxon>Mastigamoebida</taxon>
        <taxon>Entamoebidae</taxon>
        <taxon>Entamoeba</taxon>
    </lineage>
</organism>
<dbReference type="RefSeq" id="XP_001734300.1">
    <property type="nucleotide sequence ID" value="XM_001734248.1"/>
</dbReference>
<dbReference type="GeneID" id="5879206"/>
<dbReference type="Proteomes" id="UP000008076">
    <property type="component" value="Unassembled WGS sequence"/>
</dbReference>
<sequence>MKSKTITMMIDIEYDEMNMYLYNVNKYERIDRMKYLKEEEKKIIEEIISNDKKNVKIRKENIKGVEMMIKPESKLSMVFNNIKKTQKRFEYKEINEETYIKTIIEMIEKEGNEEEK</sequence>